<accession>A0ABU9E9Z9</accession>
<dbReference type="Proteomes" id="UP001484239">
    <property type="component" value="Unassembled WGS sequence"/>
</dbReference>
<proteinExistence type="predicted"/>
<sequence length="132" mass="13537">MRCALRRLGLPVLAAALLAAGCGDDPEGPGALDLRASASVPLGAAVIELEGEGLQGVEQPASGWVELVPVAPRNGVPVHRLVVIREQAGVLAVRLQVTDVESVRPTATVIEAADAADQILPSPTAVQVSIQR</sequence>
<gene>
    <name evidence="2" type="ORF">WI372_11330</name>
</gene>
<dbReference type="EMBL" id="JBBHLI010000006">
    <property type="protein sequence ID" value="MEK9501572.1"/>
    <property type="molecule type" value="Genomic_DNA"/>
</dbReference>
<evidence type="ECO:0000256" key="1">
    <source>
        <dbReference type="SAM" id="SignalP"/>
    </source>
</evidence>
<organism evidence="2 3">
    <name type="scientific">Gaopeijia maritima</name>
    <dbReference type="NCBI Taxonomy" id="3119007"/>
    <lineage>
        <taxon>Bacteria</taxon>
        <taxon>Pseudomonadati</taxon>
        <taxon>Gemmatimonadota</taxon>
        <taxon>Longimicrobiia</taxon>
        <taxon>Gaopeijiales</taxon>
        <taxon>Gaopeijiaceae</taxon>
        <taxon>Gaopeijia</taxon>
    </lineage>
</organism>
<protein>
    <recommendedName>
        <fullName evidence="4">Lipoprotein</fullName>
    </recommendedName>
</protein>
<feature type="chain" id="PRO_5046473935" description="Lipoprotein" evidence="1">
    <location>
        <begin position="20"/>
        <end position="132"/>
    </location>
</feature>
<evidence type="ECO:0000313" key="3">
    <source>
        <dbReference type="Proteomes" id="UP001484239"/>
    </source>
</evidence>
<feature type="signal peptide" evidence="1">
    <location>
        <begin position="1"/>
        <end position="19"/>
    </location>
</feature>
<comment type="caution">
    <text evidence="2">The sequence shown here is derived from an EMBL/GenBank/DDBJ whole genome shotgun (WGS) entry which is preliminary data.</text>
</comment>
<reference evidence="2 3" key="1">
    <citation type="submission" date="2024-02" db="EMBL/GenBank/DDBJ databases">
        <title>A novel Gemmatimonadota bacterium.</title>
        <authorList>
            <person name="Du Z.-J."/>
            <person name="Ye Y.-Q."/>
        </authorList>
    </citation>
    <scope>NUCLEOTIDE SEQUENCE [LARGE SCALE GENOMIC DNA]</scope>
    <source>
        <strain evidence="2 3">DH-20</strain>
    </source>
</reference>
<evidence type="ECO:0000313" key="2">
    <source>
        <dbReference type="EMBL" id="MEK9501572.1"/>
    </source>
</evidence>
<dbReference type="RefSeq" id="WP_405281507.1">
    <property type="nucleotide sequence ID" value="NZ_CP144380.1"/>
</dbReference>
<keyword evidence="1" id="KW-0732">Signal</keyword>
<name>A0ABU9E9Z9_9BACT</name>
<evidence type="ECO:0008006" key="4">
    <source>
        <dbReference type="Google" id="ProtNLM"/>
    </source>
</evidence>
<dbReference type="PROSITE" id="PS51257">
    <property type="entry name" value="PROKAR_LIPOPROTEIN"/>
    <property type="match status" value="1"/>
</dbReference>
<keyword evidence="3" id="KW-1185">Reference proteome</keyword>